<reference evidence="5" key="1">
    <citation type="journal article" date="2019" name="Int. J. Syst. Evol. Microbiol.">
        <title>The Global Catalogue of Microorganisms (GCM) 10K type strain sequencing project: providing services to taxonomists for standard genome sequencing and annotation.</title>
        <authorList>
            <consortium name="The Broad Institute Genomics Platform"/>
            <consortium name="The Broad Institute Genome Sequencing Center for Infectious Disease"/>
            <person name="Wu L."/>
            <person name="Ma J."/>
        </authorList>
    </citation>
    <scope>NUCLEOTIDE SEQUENCE [LARGE SCALE GENOMIC DNA]</scope>
    <source>
        <strain evidence="5">JCM 4087</strain>
    </source>
</reference>
<evidence type="ECO:0000259" key="3">
    <source>
        <dbReference type="PROSITE" id="PS51352"/>
    </source>
</evidence>
<name>A0ABW1EI86_9BACT</name>
<dbReference type="SUPFAM" id="SSF52833">
    <property type="entry name" value="Thioredoxin-like"/>
    <property type="match status" value="1"/>
</dbReference>
<evidence type="ECO:0000313" key="4">
    <source>
        <dbReference type="EMBL" id="MFC5862992.1"/>
    </source>
</evidence>
<comment type="similarity">
    <text evidence="1">Belongs to the SCO1/2 family.</text>
</comment>
<gene>
    <name evidence="4" type="ORF">ACFPT7_11865</name>
</gene>
<proteinExistence type="inferred from homology"/>
<keyword evidence="2" id="KW-0186">Copper</keyword>
<dbReference type="InterPro" id="IPR021647">
    <property type="entry name" value="CusF_Ec"/>
</dbReference>
<dbReference type="EMBL" id="JBHSPH010000003">
    <property type="protein sequence ID" value="MFC5862992.1"/>
    <property type="molecule type" value="Genomic_DNA"/>
</dbReference>
<dbReference type="InterPro" id="IPR003782">
    <property type="entry name" value="SCO1/SenC"/>
</dbReference>
<sequence length="306" mass="33525">MKLRSFPLGILAIILLIVVTGCHRPAPAVQPDDDSQFTVYPLHGKIVSSNSATGEVTIDHQAIPGFMEAMTMPYKLRDPGIIGELHPGDVVNADVMVPKNPAGDVVVDHFVVVGQAKPDYKPAVQYHVPESGDKVPDFRLTNEDGRSIHLDQFRGKALLITFIYTRCPLPDFCPRVTHNFAAIEKSLAANPSLYAKTHLLCASFDSGHDTPARLKAYGEEYMGSEAPKAFSHWDFAVATQEKLKPMAEWFDVGLTNEPDGTISHTLSTTLIGPDGKVVQFYNGNDWTPEQVLSDLAKLYPQGKTKG</sequence>
<dbReference type="PANTHER" id="PTHR12151:SF25">
    <property type="entry name" value="LINALOOL DEHYDRATASE_ISOMERASE DOMAIN-CONTAINING PROTEIN"/>
    <property type="match status" value="1"/>
</dbReference>
<dbReference type="PANTHER" id="PTHR12151">
    <property type="entry name" value="ELECTRON TRANSPORT PROTIN SCO1/SENC FAMILY MEMBER"/>
    <property type="match status" value="1"/>
</dbReference>
<dbReference type="InterPro" id="IPR013766">
    <property type="entry name" value="Thioredoxin_domain"/>
</dbReference>
<dbReference type="Proteomes" id="UP001596091">
    <property type="component" value="Unassembled WGS sequence"/>
</dbReference>
<dbReference type="Gene3D" id="3.40.30.10">
    <property type="entry name" value="Glutaredoxin"/>
    <property type="match status" value="1"/>
</dbReference>
<dbReference type="Pfam" id="PF02630">
    <property type="entry name" value="SCO1-SenC"/>
    <property type="match status" value="1"/>
</dbReference>
<organism evidence="4 5">
    <name type="scientific">Acidicapsa dinghuensis</name>
    <dbReference type="NCBI Taxonomy" id="2218256"/>
    <lineage>
        <taxon>Bacteria</taxon>
        <taxon>Pseudomonadati</taxon>
        <taxon>Acidobacteriota</taxon>
        <taxon>Terriglobia</taxon>
        <taxon>Terriglobales</taxon>
        <taxon>Acidobacteriaceae</taxon>
        <taxon>Acidicapsa</taxon>
    </lineage>
</organism>
<dbReference type="InterPro" id="IPR042230">
    <property type="entry name" value="CusF_sf"/>
</dbReference>
<dbReference type="InterPro" id="IPR036249">
    <property type="entry name" value="Thioredoxin-like_sf"/>
</dbReference>
<dbReference type="CDD" id="cd02968">
    <property type="entry name" value="SCO"/>
    <property type="match status" value="1"/>
</dbReference>
<evidence type="ECO:0000256" key="1">
    <source>
        <dbReference type="ARBA" id="ARBA00010996"/>
    </source>
</evidence>
<dbReference type="PROSITE" id="PS51352">
    <property type="entry name" value="THIOREDOXIN_2"/>
    <property type="match status" value="1"/>
</dbReference>
<protein>
    <submittedName>
        <fullName evidence="4">SCO family protein</fullName>
    </submittedName>
</protein>
<keyword evidence="5" id="KW-1185">Reference proteome</keyword>
<evidence type="ECO:0000313" key="5">
    <source>
        <dbReference type="Proteomes" id="UP001596091"/>
    </source>
</evidence>
<dbReference type="PROSITE" id="PS51257">
    <property type="entry name" value="PROKAR_LIPOPROTEIN"/>
    <property type="match status" value="1"/>
</dbReference>
<accession>A0ABW1EI86</accession>
<dbReference type="Pfam" id="PF11604">
    <property type="entry name" value="CusF_Ec"/>
    <property type="match status" value="1"/>
</dbReference>
<evidence type="ECO:0000256" key="2">
    <source>
        <dbReference type="ARBA" id="ARBA00023008"/>
    </source>
</evidence>
<feature type="domain" description="Thioredoxin" evidence="3">
    <location>
        <begin position="129"/>
        <end position="300"/>
    </location>
</feature>
<dbReference type="Gene3D" id="2.40.50.320">
    <property type="entry name" value="Copper binding periplasmic protein CusF"/>
    <property type="match status" value="1"/>
</dbReference>
<comment type="caution">
    <text evidence="4">The sequence shown here is derived from an EMBL/GenBank/DDBJ whole genome shotgun (WGS) entry which is preliminary data.</text>
</comment>
<dbReference type="RefSeq" id="WP_263339221.1">
    <property type="nucleotide sequence ID" value="NZ_JAGSYH010000005.1"/>
</dbReference>